<sequence length="384" mass="43480">MSTNQPLLDYSPLQEDQLLEFGVNPSIHAMCTGPVPWIGVKVDFIDGNYKGEYGVVRGVDHYKTDIEKKSGLMLTVERYTFAALGSNRLVKVDYNNVRYHKTKLFLCNVYQPSKKQSFYLPNSLSEDESQTSSVPSDASTPMPSTPMVSTPMPTEWEKWTIFMGPWSATYDYSPQLPMPSMFRSPSPPAPSSLLLPPAEPLEENIFGNAWILHPGLTGIEIAVDLKPDTSLGSLGKKSQVYVKRFPDSNGIFQLMSGQTIVPWQLVIPFHDHPKPATEKRLMVVARNLLPHIGKLVRQIHHFYKNKRTEKNHLLLLTMVECPGLAEEIGHECLEMHPNDLEFVKETPAERKFSKGLLRDLRKEYSYSPVETRPRMTDSNGILTF</sequence>
<name>A0A6A4GVP4_9AGAR</name>
<evidence type="ECO:0000256" key="1">
    <source>
        <dbReference type="SAM" id="MobiDB-lite"/>
    </source>
</evidence>
<protein>
    <submittedName>
        <fullName evidence="2">Uncharacterized protein</fullName>
    </submittedName>
</protein>
<evidence type="ECO:0000313" key="3">
    <source>
        <dbReference type="Proteomes" id="UP000799118"/>
    </source>
</evidence>
<feature type="region of interest" description="Disordered" evidence="1">
    <location>
        <begin position="121"/>
        <end position="149"/>
    </location>
</feature>
<reference evidence="2" key="1">
    <citation type="journal article" date="2019" name="Environ. Microbiol.">
        <title>Fungal ecological strategies reflected in gene transcription - a case study of two litter decomposers.</title>
        <authorList>
            <person name="Barbi F."/>
            <person name="Kohler A."/>
            <person name="Barry K."/>
            <person name="Baskaran P."/>
            <person name="Daum C."/>
            <person name="Fauchery L."/>
            <person name="Ihrmark K."/>
            <person name="Kuo A."/>
            <person name="LaButti K."/>
            <person name="Lipzen A."/>
            <person name="Morin E."/>
            <person name="Grigoriev I.V."/>
            <person name="Henrissat B."/>
            <person name="Lindahl B."/>
            <person name="Martin F."/>
        </authorList>
    </citation>
    <scope>NUCLEOTIDE SEQUENCE</scope>
    <source>
        <strain evidence="2">JB14</strain>
    </source>
</reference>
<proteinExistence type="predicted"/>
<feature type="compositionally biased region" description="Polar residues" evidence="1">
    <location>
        <begin position="121"/>
        <end position="138"/>
    </location>
</feature>
<dbReference type="EMBL" id="ML769681">
    <property type="protein sequence ID" value="KAE9389831.1"/>
    <property type="molecule type" value="Genomic_DNA"/>
</dbReference>
<evidence type="ECO:0000313" key="2">
    <source>
        <dbReference type="EMBL" id="KAE9389831.1"/>
    </source>
</evidence>
<dbReference type="OrthoDB" id="3069533at2759"/>
<accession>A0A6A4GVP4</accession>
<dbReference type="AlphaFoldDB" id="A0A6A4GVP4"/>
<keyword evidence="3" id="KW-1185">Reference proteome</keyword>
<gene>
    <name evidence="2" type="ORF">BT96DRAFT_1002877</name>
</gene>
<dbReference type="Proteomes" id="UP000799118">
    <property type="component" value="Unassembled WGS sequence"/>
</dbReference>
<feature type="compositionally biased region" description="Low complexity" evidence="1">
    <location>
        <begin position="139"/>
        <end position="149"/>
    </location>
</feature>
<organism evidence="2 3">
    <name type="scientific">Gymnopus androsaceus JB14</name>
    <dbReference type="NCBI Taxonomy" id="1447944"/>
    <lineage>
        <taxon>Eukaryota</taxon>
        <taxon>Fungi</taxon>
        <taxon>Dikarya</taxon>
        <taxon>Basidiomycota</taxon>
        <taxon>Agaricomycotina</taxon>
        <taxon>Agaricomycetes</taxon>
        <taxon>Agaricomycetidae</taxon>
        <taxon>Agaricales</taxon>
        <taxon>Marasmiineae</taxon>
        <taxon>Omphalotaceae</taxon>
        <taxon>Gymnopus</taxon>
    </lineage>
</organism>